<evidence type="ECO:0000256" key="3">
    <source>
        <dbReference type="ARBA" id="ARBA00006462"/>
    </source>
</evidence>
<keyword evidence="9" id="KW-0735">Signal-anchor</keyword>
<evidence type="ECO:0000256" key="12">
    <source>
        <dbReference type="SAM" id="Phobius"/>
    </source>
</evidence>
<name>A0A0D2BYI6_9EURO</name>
<dbReference type="STRING" id="569365.A0A0D2BYI6"/>
<dbReference type="Gene3D" id="3.90.550.50">
    <property type="match status" value="1"/>
</dbReference>
<comment type="pathway">
    <text evidence="2">Protein modification; protein glycosylation.</text>
</comment>
<keyword evidence="6" id="KW-0808">Transferase</keyword>
<dbReference type="OrthoDB" id="414175at2759"/>
<dbReference type="InterPro" id="IPR003378">
    <property type="entry name" value="Fringe-like_glycosylTrfase"/>
</dbReference>
<gene>
    <name evidence="14" type="ORF">PV07_09926</name>
</gene>
<feature type="domain" description="Fringe-like glycosyltransferase" evidence="13">
    <location>
        <begin position="169"/>
        <end position="270"/>
    </location>
</feature>
<keyword evidence="15" id="KW-1185">Reference proteome</keyword>
<comment type="similarity">
    <text evidence="3">Belongs to the glycosyltransferase 31 family. Beta3-Gal-T subfamily.</text>
</comment>
<evidence type="ECO:0000256" key="7">
    <source>
        <dbReference type="ARBA" id="ARBA00022692"/>
    </source>
</evidence>
<evidence type="ECO:0000256" key="4">
    <source>
        <dbReference type="ARBA" id="ARBA00012557"/>
    </source>
</evidence>
<dbReference type="PANTHER" id="PTHR23033">
    <property type="entry name" value="BETA1,3-GALACTOSYLTRANSFERASE"/>
    <property type="match status" value="1"/>
</dbReference>
<evidence type="ECO:0000313" key="14">
    <source>
        <dbReference type="EMBL" id="KIW24198.1"/>
    </source>
</evidence>
<reference evidence="14 15" key="1">
    <citation type="submission" date="2015-01" db="EMBL/GenBank/DDBJ databases">
        <title>The Genome Sequence of Cladophialophora immunda CBS83496.</title>
        <authorList>
            <consortium name="The Broad Institute Genomics Platform"/>
            <person name="Cuomo C."/>
            <person name="de Hoog S."/>
            <person name="Gorbushina A."/>
            <person name="Stielow B."/>
            <person name="Teixiera M."/>
            <person name="Abouelleil A."/>
            <person name="Chapman S.B."/>
            <person name="Priest M."/>
            <person name="Young S.K."/>
            <person name="Wortman J."/>
            <person name="Nusbaum C."/>
            <person name="Birren B."/>
        </authorList>
    </citation>
    <scope>NUCLEOTIDE SEQUENCE [LARGE SCALE GENOMIC DNA]</scope>
    <source>
        <strain evidence="14 15">CBS 83496</strain>
    </source>
</reference>
<dbReference type="Pfam" id="PF02434">
    <property type="entry name" value="Fringe"/>
    <property type="match status" value="1"/>
</dbReference>
<dbReference type="GO" id="GO:0016020">
    <property type="term" value="C:membrane"/>
    <property type="evidence" value="ECO:0007669"/>
    <property type="project" value="UniProtKB-SubCell"/>
</dbReference>
<dbReference type="HOGENOM" id="CLU_022549_3_1_1"/>
<evidence type="ECO:0000259" key="13">
    <source>
        <dbReference type="Pfam" id="PF02434"/>
    </source>
</evidence>
<dbReference type="GeneID" id="27349120"/>
<evidence type="ECO:0000256" key="11">
    <source>
        <dbReference type="ARBA" id="ARBA00023136"/>
    </source>
</evidence>
<evidence type="ECO:0000256" key="9">
    <source>
        <dbReference type="ARBA" id="ARBA00022968"/>
    </source>
</evidence>
<evidence type="ECO:0000256" key="6">
    <source>
        <dbReference type="ARBA" id="ARBA00022679"/>
    </source>
</evidence>
<protein>
    <recommendedName>
        <fullName evidence="4">N-acetylgalactosaminide beta-1,3-galactosyltransferase</fullName>
        <ecNumber evidence="4">2.4.1.122</ecNumber>
    </recommendedName>
</protein>
<dbReference type="EMBL" id="KN847045">
    <property type="protein sequence ID" value="KIW24198.1"/>
    <property type="molecule type" value="Genomic_DNA"/>
</dbReference>
<feature type="transmembrane region" description="Helical" evidence="12">
    <location>
        <begin position="7"/>
        <end position="26"/>
    </location>
</feature>
<keyword evidence="8" id="KW-0547">Nucleotide-binding</keyword>
<evidence type="ECO:0000256" key="2">
    <source>
        <dbReference type="ARBA" id="ARBA00004922"/>
    </source>
</evidence>
<accession>A0A0D2BYI6</accession>
<evidence type="ECO:0000256" key="1">
    <source>
        <dbReference type="ARBA" id="ARBA00004606"/>
    </source>
</evidence>
<evidence type="ECO:0000256" key="10">
    <source>
        <dbReference type="ARBA" id="ARBA00022989"/>
    </source>
</evidence>
<keyword evidence="11 12" id="KW-0472">Membrane</keyword>
<sequence>MRETRIVKITATFIAISFIWLIYHSYPLETTTIPDLTNSKSPNIEPSTSCPPLPGSSDVLVVIKTGATEASVRIPPILSTFALCIPNIVIFSDLEQQIESHDIHDALKSVSTQYRETNPEFDFYRSIHRAHNARDNLTAFGQLDGNAGKAWTLDKWKNIPMLHEAYQKHPNVKWYVFIDADTFLAFHNVVQTLDKLNHTLPLYIGAANNYDDELIFAHGGSGYIISAGAAAAFERIYDHEHIEKWEAETTITCCGDVMLGMAMRDAGIKLRNAAPLVQFATVAEISWSSRTWCEPSWTWHHVDARGMKDLFDFDRKWYQQNPGFYRFKDLFVVFVKPSIADTKTDWDNLSADQVFKSDDENQIPDEQKAVALSPSQCQAACEEDQRCIQWVWKADHSCGHNWSLRLGHRVPVVSEGSDSTLGSQTVSGWILHRTEALEEDWNRRPCRSRWNA</sequence>
<keyword evidence="7 12" id="KW-0812">Transmembrane</keyword>
<evidence type="ECO:0000256" key="5">
    <source>
        <dbReference type="ARBA" id="ARBA00022676"/>
    </source>
</evidence>
<organism evidence="14 15">
    <name type="scientific">Cladophialophora immunda</name>
    <dbReference type="NCBI Taxonomy" id="569365"/>
    <lineage>
        <taxon>Eukaryota</taxon>
        <taxon>Fungi</taxon>
        <taxon>Dikarya</taxon>
        <taxon>Ascomycota</taxon>
        <taxon>Pezizomycotina</taxon>
        <taxon>Eurotiomycetes</taxon>
        <taxon>Chaetothyriomycetidae</taxon>
        <taxon>Chaetothyriales</taxon>
        <taxon>Herpotrichiellaceae</taxon>
        <taxon>Cladophialophora</taxon>
    </lineage>
</organism>
<evidence type="ECO:0000256" key="8">
    <source>
        <dbReference type="ARBA" id="ARBA00022741"/>
    </source>
</evidence>
<keyword evidence="10 12" id="KW-1133">Transmembrane helix</keyword>
<dbReference type="AlphaFoldDB" id="A0A0D2BYI6"/>
<evidence type="ECO:0000313" key="15">
    <source>
        <dbReference type="Proteomes" id="UP000054466"/>
    </source>
</evidence>
<dbReference type="PANTHER" id="PTHR23033:SF47">
    <property type="entry name" value="APPLE DOMAIN-CONTAINING PROTEIN-RELATED"/>
    <property type="match status" value="1"/>
</dbReference>
<dbReference type="InterPro" id="IPR026050">
    <property type="entry name" value="C1GALT1/C1GALT1_chp1"/>
</dbReference>
<dbReference type="Proteomes" id="UP000054466">
    <property type="component" value="Unassembled WGS sequence"/>
</dbReference>
<keyword evidence="5" id="KW-0328">Glycosyltransferase</keyword>
<dbReference type="GO" id="GO:0016263">
    <property type="term" value="F:glycoprotein-N-acetylgalactosamine 3-beta-galactosyltransferase activity"/>
    <property type="evidence" value="ECO:0007669"/>
    <property type="project" value="UniProtKB-EC"/>
</dbReference>
<comment type="subcellular location">
    <subcellularLocation>
        <location evidence="1">Membrane</location>
        <topology evidence="1">Single-pass type II membrane protein</topology>
    </subcellularLocation>
</comment>
<dbReference type="EC" id="2.4.1.122" evidence="4"/>
<proteinExistence type="inferred from homology"/>
<dbReference type="RefSeq" id="XP_016244414.1">
    <property type="nucleotide sequence ID" value="XM_016397223.1"/>
</dbReference>
<dbReference type="VEuPathDB" id="FungiDB:PV07_09926"/>
<dbReference type="GO" id="GO:0000166">
    <property type="term" value="F:nucleotide binding"/>
    <property type="evidence" value="ECO:0007669"/>
    <property type="project" value="UniProtKB-KW"/>
</dbReference>